<dbReference type="EMBL" id="BLLF01002692">
    <property type="protein sequence ID" value="GFH25011.1"/>
    <property type="molecule type" value="Genomic_DNA"/>
</dbReference>
<dbReference type="Proteomes" id="UP000485058">
    <property type="component" value="Unassembled WGS sequence"/>
</dbReference>
<proteinExistence type="predicted"/>
<dbReference type="AlphaFoldDB" id="A0A699ZRP3"/>
<sequence>MAEAASVRQCAAWVLEAVQQAEAAHAKGLEGEPVGSVGAVAPLWLHLRLQHSLLRAAPLWHQTSLLLLMKICVF</sequence>
<gene>
    <name evidence="1" type="ORF">HaLaN_22901</name>
</gene>
<comment type="caution">
    <text evidence="1">The sequence shown here is derived from an EMBL/GenBank/DDBJ whole genome shotgun (WGS) entry which is preliminary data.</text>
</comment>
<evidence type="ECO:0000313" key="2">
    <source>
        <dbReference type="Proteomes" id="UP000485058"/>
    </source>
</evidence>
<accession>A0A699ZRP3</accession>
<reference evidence="1 2" key="1">
    <citation type="submission" date="2020-02" db="EMBL/GenBank/DDBJ databases">
        <title>Draft genome sequence of Haematococcus lacustris strain NIES-144.</title>
        <authorList>
            <person name="Morimoto D."/>
            <person name="Nakagawa S."/>
            <person name="Yoshida T."/>
            <person name="Sawayama S."/>
        </authorList>
    </citation>
    <scope>NUCLEOTIDE SEQUENCE [LARGE SCALE GENOMIC DNA]</scope>
    <source>
        <strain evidence="1 2">NIES-144</strain>
    </source>
</reference>
<organism evidence="1 2">
    <name type="scientific">Haematococcus lacustris</name>
    <name type="common">Green alga</name>
    <name type="synonym">Haematococcus pluvialis</name>
    <dbReference type="NCBI Taxonomy" id="44745"/>
    <lineage>
        <taxon>Eukaryota</taxon>
        <taxon>Viridiplantae</taxon>
        <taxon>Chlorophyta</taxon>
        <taxon>core chlorophytes</taxon>
        <taxon>Chlorophyceae</taxon>
        <taxon>CS clade</taxon>
        <taxon>Chlamydomonadales</taxon>
        <taxon>Haematococcaceae</taxon>
        <taxon>Haematococcus</taxon>
    </lineage>
</organism>
<keyword evidence="2" id="KW-1185">Reference proteome</keyword>
<name>A0A699ZRP3_HAELA</name>
<protein>
    <submittedName>
        <fullName evidence="1">Uncharacterized protein</fullName>
    </submittedName>
</protein>
<evidence type="ECO:0000313" key="1">
    <source>
        <dbReference type="EMBL" id="GFH25011.1"/>
    </source>
</evidence>